<keyword evidence="3" id="KW-1185">Reference proteome</keyword>
<keyword evidence="1" id="KW-0472">Membrane</keyword>
<dbReference type="EMBL" id="AHMT02000047">
    <property type="protein sequence ID" value="EQA61645.1"/>
    <property type="molecule type" value="Genomic_DNA"/>
</dbReference>
<organism evidence="2 3">
    <name type="scientific">Leptospira alexanderi serovar Manhao 3 str. L 60</name>
    <dbReference type="NCBI Taxonomy" id="1049759"/>
    <lineage>
        <taxon>Bacteria</taxon>
        <taxon>Pseudomonadati</taxon>
        <taxon>Spirochaetota</taxon>
        <taxon>Spirochaetia</taxon>
        <taxon>Leptospirales</taxon>
        <taxon>Leptospiraceae</taxon>
        <taxon>Leptospira</taxon>
    </lineage>
</organism>
<protein>
    <submittedName>
        <fullName evidence="2">Type II secretion system protein N</fullName>
    </submittedName>
</protein>
<dbReference type="RefSeq" id="WP_010578984.1">
    <property type="nucleotide sequence ID" value="NZ_AHMT02000047.1"/>
</dbReference>
<reference evidence="2" key="1">
    <citation type="submission" date="2013-05" db="EMBL/GenBank/DDBJ databases">
        <authorList>
            <person name="Harkins D.M."/>
            <person name="Durkin A.S."/>
            <person name="Brinkac L.M."/>
            <person name="Haft D.H."/>
            <person name="Selengut J.D."/>
            <person name="Sanka R."/>
            <person name="DePew J."/>
            <person name="Purushe J."/>
            <person name="Hartskeerl R.A."/>
            <person name="Ahmed A."/>
            <person name="van der Linden H."/>
            <person name="Goris M.G.A."/>
            <person name="Vinetz J.M."/>
            <person name="Sutton G.G."/>
            <person name="Nierman W.C."/>
            <person name="Fouts D.E."/>
        </authorList>
    </citation>
    <scope>NUCLEOTIDE SEQUENCE [LARGE SCALE GENOMIC DNA]</scope>
    <source>
        <strain evidence="2">L 60</strain>
    </source>
</reference>
<dbReference type="Proteomes" id="UP000018747">
    <property type="component" value="Unassembled WGS sequence"/>
</dbReference>
<accession>V6HV34</accession>
<feature type="transmembrane region" description="Helical" evidence="1">
    <location>
        <begin position="42"/>
        <end position="60"/>
    </location>
</feature>
<dbReference type="OrthoDB" id="344479at2"/>
<sequence length="316" mass="35251">MKKEKKFQEETALTPEEEEFLTLELQEEEEETAPRFTLKQKLILIGTGLFSFLIFTVWLFPLDEVVRSSLQSSSVKTGTIINFRDLSISILGNVTLDTLEITTSSNLKIKTEEAVLKTSLLGLIKKKFNGKFKLISLKIDTENGSLAKIRSFEGQGKFDNLDQGFSRMSGTLDLEIPAGSSSGMIQELPEIPLLGELKNITIKKFLTKVNLQGGNLIFNDFTLDTSIARFDITGNIRLSENMSFSQLNLRICLELDRNFALERQDIQDMLTLLEKQSGGKCIPVLGTINKPEVKIPGLSGTIRATGSSLDFLRSDE</sequence>
<evidence type="ECO:0000256" key="1">
    <source>
        <dbReference type="SAM" id="Phobius"/>
    </source>
</evidence>
<dbReference type="AlphaFoldDB" id="V6HV34"/>
<dbReference type="InterPro" id="IPR030925">
    <property type="entry name" value="T2SS_GspN_Lepto"/>
</dbReference>
<name>V6HV34_9LEPT</name>
<gene>
    <name evidence="2" type="primary">gspN</name>
    <name evidence="2" type="ORF">LEP1GSC062_2941</name>
</gene>
<evidence type="ECO:0000313" key="2">
    <source>
        <dbReference type="EMBL" id="EQA61645.1"/>
    </source>
</evidence>
<dbReference type="STRING" id="100053.GCA_002009845_01700"/>
<dbReference type="NCBIfam" id="TIGR04411">
    <property type="entry name" value="T2SS_GspN_Lepto"/>
    <property type="match status" value="1"/>
</dbReference>
<comment type="caution">
    <text evidence="2">The sequence shown here is derived from an EMBL/GenBank/DDBJ whole genome shotgun (WGS) entry which is preliminary data.</text>
</comment>
<keyword evidence="1" id="KW-0812">Transmembrane</keyword>
<keyword evidence="1" id="KW-1133">Transmembrane helix</keyword>
<proteinExistence type="predicted"/>
<evidence type="ECO:0000313" key="3">
    <source>
        <dbReference type="Proteomes" id="UP000018747"/>
    </source>
</evidence>